<dbReference type="PANTHER" id="PTHR23502:SF59">
    <property type="entry name" value="MULTIDRUG TRANSPORTER, PUTATIVE (AFU_ORTHOLOGUE AFUA_1G10370)-RELATED"/>
    <property type="match status" value="1"/>
</dbReference>
<keyword evidence="4 6" id="KW-0472">Membrane</keyword>
<reference evidence="8" key="1">
    <citation type="submission" date="2022-11" db="EMBL/GenBank/DDBJ databases">
        <authorList>
            <person name="Petersen C."/>
        </authorList>
    </citation>
    <scope>NUCLEOTIDE SEQUENCE</scope>
    <source>
        <strain evidence="8">IBT 19713</strain>
    </source>
</reference>
<dbReference type="InterPro" id="IPR011701">
    <property type="entry name" value="MFS"/>
</dbReference>
<gene>
    <name evidence="8" type="ORF">N7468_001836</name>
</gene>
<dbReference type="GO" id="GO:0005886">
    <property type="term" value="C:plasma membrane"/>
    <property type="evidence" value="ECO:0007669"/>
    <property type="project" value="TreeGrafter"/>
</dbReference>
<evidence type="ECO:0000256" key="2">
    <source>
        <dbReference type="ARBA" id="ARBA00022692"/>
    </source>
</evidence>
<dbReference type="RefSeq" id="XP_058334274.1">
    <property type="nucleotide sequence ID" value="XM_058471133.1"/>
</dbReference>
<comment type="subcellular location">
    <subcellularLocation>
        <location evidence="1">Membrane</location>
        <topology evidence="1">Multi-pass membrane protein</topology>
    </subcellularLocation>
</comment>
<dbReference type="EMBL" id="JAPQKS010000002">
    <property type="protein sequence ID" value="KAJ5246853.1"/>
    <property type="molecule type" value="Genomic_DNA"/>
</dbReference>
<evidence type="ECO:0000256" key="6">
    <source>
        <dbReference type="SAM" id="Phobius"/>
    </source>
</evidence>
<dbReference type="PANTHER" id="PTHR23502">
    <property type="entry name" value="MAJOR FACILITATOR SUPERFAMILY"/>
    <property type="match status" value="1"/>
</dbReference>
<name>A0A9W9PJI6_9EURO</name>
<dbReference type="GO" id="GO:0022857">
    <property type="term" value="F:transmembrane transporter activity"/>
    <property type="evidence" value="ECO:0007669"/>
    <property type="project" value="InterPro"/>
</dbReference>
<dbReference type="Pfam" id="PF07690">
    <property type="entry name" value="MFS_1"/>
    <property type="match status" value="1"/>
</dbReference>
<protein>
    <submittedName>
        <fullName evidence="8">Efflux pump bik6</fullName>
    </submittedName>
</protein>
<keyword evidence="2 6" id="KW-0812">Transmembrane</keyword>
<dbReference type="PROSITE" id="PS50850">
    <property type="entry name" value="MFS"/>
    <property type="match status" value="1"/>
</dbReference>
<sequence>MVSEKDIESPAGKTVDPKQKGDLVEFDGPDDPYMPLNWPFRKKILTTICYGLTTCWITFASAVYSAGISAIGEDFNVGSEVTATGISLVLFGFAAGPLLWAPLGEVYGRKWTVLVPYFIAGVFSFGTATAKDIQTVLITRFFTGFFGSAPVTSTGGPTMAPIVGSAVTSSYLGWRWTEYLSGIVMVSQFVLDALVLEESYAPALLTYKARRLRFETQNWALHSKASFHLVVQILPN</sequence>
<evidence type="ECO:0000256" key="4">
    <source>
        <dbReference type="ARBA" id="ARBA00023136"/>
    </source>
</evidence>
<feature type="transmembrane region" description="Helical" evidence="6">
    <location>
        <begin position="113"/>
        <end position="130"/>
    </location>
</feature>
<reference evidence="8" key="2">
    <citation type="journal article" date="2023" name="IMA Fungus">
        <title>Comparative genomic study of the Penicillium genus elucidates a diverse pangenome and 15 lateral gene transfer events.</title>
        <authorList>
            <person name="Petersen C."/>
            <person name="Sorensen T."/>
            <person name="Nielsen M.R."/>
            <person name="Sondergaard T.E."/>
            <person name="Sorensen J.L."/>
            <person name="Fitzpatrick D.A."/>
            <person name="Frisvad J.C."/>
            <person name="Nielsen K.L."/>
        </authorList>
    </citation>
    <scope>NUCLEOTIDE SEQUENCE</scope>
    <source>
        <strain evidence="8">IBT 19713</strain>
    </source>
</reference>
<evidence type="ECO:0000256" key="1">
    <source>
        <dbReference type="ARBA" id="ARBA00004141"/>
    </source>
</evidence>
<accession>A0A9W9PJI6</accession>
<feature type="domain" description="Major facilitator superfamily (MFS) profile" evidence="7">
    <location>
        <begin position="44"/>
        <end position="236"/>
    </location>
</feature>
<comment type="caution">
    <text evidence="8">The sequence shown here is derived from an EMBL/GenBank/DDBJ whole genome shotgun (WGS) entry which is preliminary data.</text>
</comment>
<evidence type="ECO:0000313" key="9">
    <source>
        <dbReference type="Proteomes" id="UP001150941"/>
    </source>
</evidence>
<keyword evidence="9" id="KW-1185">Reference proteome</keyword>
<feature type="transmembrane region" description="Helical" evidence="6">
    <location>
        <begin position="44"/>
        <end position="71"/>
    </location>
</feature>
<dbReference type="OrthoDB" id="446368at2759"/>
<keyword evidence="3 6" id="KW-1133">Transmembrane helix</keyword>
<organism evidence="8 9">
    <name type="scientific">Penicillium chermesinum</name>
    <dbReference type="NCBI Taxonomy" id="63820"/>
    <lineage>
        <taxon>Eukaryota</taxon>
        <taxon>Fungi</taxon>
        <taxon>Dikarya</taxon>
        <taxon>Ascomycota</taxon>
        <taxon>Pezizomycotina</taxon>
        <taxon>Eurotiomycetes</taxon>
        <taxon>Eurotiomycetidae</taxon>
        <taxon>Eurotiales</taxon>
        <taxon>Aspergillaceae</taxon>
        <taxon>Penicillium</taxon>
    </lineage>
</organism>
<dbReference type="Proteomes" id="UP001150941">
    <property type="component" value="Unassembled WGS sequence"/>
</dbReference>
<dbReference type="SUPFAM" id="SSF103473">
    <property type="entry name" value="MFS general substrate transporter"/>
    <property type="match status" value="1"/>
</dbReference>
<dbReference type="InterPro" id="IPR020846">
    <property type="entry name" value="MFS_dom"/>
</dbReference>
<proteinExistence type="predicted"/>
<evidence type="ECO:0000256" key="3">
    <source>
        <dbReference type="ARBA" id="ARBA00022989"/>
    </source>
</evidence>
<dbReference type="GeneID" id="83198436"/>
<evidence type="ECO:0000259" key="7">
    <source>
        <dbReference type="PROSITE" id="PS50850"/>
    </source>
</evidence>
<evidence type="ECO:0000256" key="5">
    <source>
        <dbReference type="SAM" id="MobiDB-lite"/>
    </source>
</evidence>
<feature type="transmembrane region" description="Helical" evidence="6">
    <location>
        <begin position="83"/>
        <end position="101"/>
    </location>
</feature>
<feature type="region of interest" description="Disordered" evidence="5">
    <location>
        <begin position="1"/>
        <end position="22"/>
    </location>
</feature>
<dbReference type="Gene3D" id="1.20.1250.20">
    <property type="entry name" value="MFS general substrate transporter like domains"/>
    <property type="match status" value="1"/>
</dbReference>
<dbReference type="AlphaFoldDB" id="A0A9W9PJI6"/>
<evidence type="ECO:0000313" key="8">
    <source>
        <dbReference type="EMBL" id="KAJ5246853.1"/>
    </source>
</evidence>
<dbReference type="InterPro" id="IPR036259">
    <property type="entry name" value="MFS_trans_sf"/>
</dbReference>